<name>A0A8H3CXU5_9AGAM</name>
<keyword evidence="7 10" id="KW-0106">Calcium</keyword>
<evidence type="ECO:0000256" key="10">
    <source>
        <dbReference type="RuleBase" id="RU367009"/>
    </source>
</evidence>
<keyword evidence="6 10" id="KW-0732">Signal</keyword>
<keyword evidence="5 10" id="KW-0964">Secreted</keyword>
<evidence type="ECO:0000256" key="3">
    <source>
        <dbReference type="ARBA" id="ARBA00004613"/>
    </source>
</evidence>
<evidence type="ECO:0000313" key="12">
    <source>
        <dbReference type="Proteomes" id="UP000663888"/>
    </source>
</evidence>
<dbReference type="InterPro" id="IPR004898">
    <property type="entry name" value="Pectate_lyase_PlyH/PlyE-like"/>
</dbReference>
<comment type="subcellular location">
    <subcellularLocation>
        <location evidence="3 10">Secreted</location>
    </subcellularLocation>
</comment>
<reference evidence="11" key="1">
    <citation type="submission" date="2021-01" db="EMBL/GenBank/DDBJ databases">
        <authorList>
            <person name="Kaushik A."/>
        </authorList>
    </citation>
    <scope>NUCLEOTIDE SEQUENCE</scope>
    <source>
        <strain evidence="11">AG4-R118</strain>
    </source>
</reference>
<comment type="cofactor">
    <cofactor evidence="2 10">
        <name>Ca(2+)</name>
        <dbReference type="ChEBI" id="CHEBI:29108"/>
    </cofactor>
</comment>
<dbReference type="PANTHER" id="PTHR33407:SF9">
    <property type="entry name" value="PECTATE LYASE F-RELATED"/>
    <property type="match status" value="1"/>
</dbReference>
<dbReference type="GO" id="GO:0030570">
    <property type="term" value="F:pectate lyase activity"/>
    <property type="evidence" value="ECO:0007669"/>
    <property type="project" value="UniProtKB-UniRule"/>
</dbReference>
<dbReference type="Gene3D" id="2.160.20.10">
    <property type="entry name" value="Single-stranded right-handed beta-helix, Pectin lyase-like"/>
    <property type="match status" value="1"/>
</dbReference>
<gene>
    <name evidence="11" type="ORF">RDB_LOCUS146516</name>
</gene>
<feature type="non-terminal residue" evidence="11">
    <location>
        <position position="1"/>
    </location>
</feature>
<feature type="chain" id="PRO_5034350966" description="Pectate lyase" evidence="10">
    <location>
        <begin position="20"/>
        <end position="132"/>
    </location>
</feature>
<comment type="caution">
    <text evidence="11">The sequence shown here is derived from an EMBL/GenBank/DDBJ whole genome shotgun (WGS) entry which is preliminary data.</text>
</comment>
<feature type="signal peptide" evidence="10">
    <location>
        <begin position="1"/>
        <end position="19"/>
    </location>
</feature>
<evidence type="ECO:0000256" key="2">
    <source>
        <dbReference type="ARBA" id="ARBA00001913"/>
    </source>
</evidence>
<dbReference type="EMBL" id="CAJMWX010001551">
    <property type="protein sequence ID" value="CAE6495699.1"/>
    <property type="molecule type" value="Genomic_DNA"/>
</dbReference>
<dbReference type="InterPro" id="IPR011050">
    <property type="entry name" value="Pectin_lyase_fold/virulence"/>
</dbReference>
<comment type="function">
    <text evidence="9 10">Pectinolytic enzyme consist of four classes of enzymes: pectin lyase, polygalacturonase, pectin methylesterase and rhamnogalacturonase. Among pectinolytic enzymes, pectin lyase is the most important in depolymerization of pectin, since it cleaves internal glycosidic bonds of highly methylated pectins. Favors pectate, the anion, over pectin, the methyl ester.</text>
</comment>
<dbReference type="Proteomes" id="UP000663888">
    <property type="component" value="Unassembled WGS sequence"/>
</dbReference>
<evidence type="ECO:0000256" key="6">
    <source>
        <dbReference type="ARBA" id="ARBA00022729"/>
    </source>
</evidence>
<dbReference type="AlphaFoldDB" id="A0A8H3CXU5"/>
<dbReference type="GO" id="GO:0005576">
    <property type="term" value="C:extracellular region"/>
    <property type="evidence" value="ECO:0007669"/>
    <property type="project" value="UniProtKB-SubCell"/>
</dbReference>
<comment type="catalytic activity">
    <reaction evidence="1 10">
        <text>Eliminative cleavage of (1-&gt;4)-alpha-D-galacturonan to give oligosaccharides with 4-deoxy-alpha-D-galact-4-enuronosyl groups at their non-reducing ends.</text>
        <dbReference type="EC" id="4.2.2.2"/>
    </reaction>
</comment>
<dbReference type="PANTHER" id="PTHR33407">
    <property type="entry name" value="PECTATE LYASE F-RELATED"/>
    <property type="match status" value="1"/>
</dbReference>
<evidence type="ECO:0000256" key="8">
    <source>
        <dbReference type="ARBA" id="ARBA00023239"/>
    </source>
</evidence>
<accession>A0A8H3CXU5</accession>
<evidence type="ECO:0000256" key="5">
    <source>
        <dbReference type="ARBA" id="ARBA00022525"/>
    </source>
</evidence>
<organism evidence="11 12">
    <name type="scientific">Rhizoctonia solani</name>
    <dbReference type="NCBI Taxonomy" id="456999"/>
    <lineage>
        <taxon>Eukaryota</taxon>
        <taxon>Fungi</taxon>
        <taxon>Dikarya</taxon>
        <taxon>Basidiomycota</taxon>
        <taxon>Agaricomycotina</taxon>
        <taxon>Agaricomycetes</taxon>
        <taxon>Cantharellales</taxon>
        <taxon>Ceratobasidiaceae</taxon>
        <taxon>Rhizoctonia</taxon>
    </lineage>
</organism>
<dbReference type="GO" id="GO:0045490">
    <property type="term" value="P:pectin catabolic process"/>
    <property type="evidence" value="ECO:0007669"/>
    <property type="project" value="TreeGrafter"/>
</dbReference>
<dbReference type="EC" id="4.2.2.2" evidence="10"/>
<evidence type="ECO:0000256" key="9">
    <source>
        <dbReference type="ARBA" id="ARBA00025679"/>
    </source>
</evidence>
<evidence type="ECO:0000256" key="1">
    <source>
        <dbReference type="ARBA" id="ARBA00000695"/>
    </source>
</evidence>
<dbReference type="SUPFAM" id="SSF51126">
    <property type="entry name" value="Pectin lyase-like"/>
    <property type="match status" value="1"/>
</dbReference>
<dbReference type="InterPro" id="IPR012334">
    <property type="entry name" value="Pectin_lyas_fold"/>
</dbReference>
<evidence type="ECO:0000256" key="7">
    <source>
        <dbReference type="ARBA" id="ARBA00022837"/>
    </source>
</evidence>
<comment type="similarity">
    <text evidence="4 10">Belongs to the polysaccharide lyase 3 family.</text>
</comment>
<proteinExistence type="inferred from homology"/>
<dbReference type="Pfam" id="PF03211">
    <property type="entry name" value="Pectate_lyase"/>
    <property type="match status" value="1"/>
</dbReference>
<evidence type="ECO:0000256" key="4">
    <source>
        <dbReference type="ARBA" id="ARBA00006463"/>
    </source>
</evidence>
<sequence>MLAVSYIALATFVASMAAAAPSPTTTHVDEFVRRDTDAPPFVKRAASCTFPTPPKTSSLSAPITVTGTYDGGNVRFDRGSGACTDQAEGGDADAVFLIQSGGTLQNVVIGANQAEGVHCLGPCNLYNVWFED</sequence>
<evidence type="ECO:0000313" key="11">
    <source>
        <dbReference type="EMBL" id="CAE6495699.1"/>
    </source>
</evidence>
<protein>
    <recommendedName>
        <fullName evidence="10">Pectate lyase</fullName>
        <ecNumber evidence="10">4.2.2.2</ecNumber>
    </recommendedName>
</protein>
<keyword evidence="8 10" id="KW-0456">Lyase</keyword>